<reference evidence="1 2" key="1">
    <citation type="journal article" date="2018" name="Mol. Biol. Evol.">
        <title>Broad Genomic Sampling Reveals a Smut Pathogenic Ancestry of the Fungal Clade Ustilaginomycotina.</title>
        <authorList>
            <person name="Kijpornyongpan T."/>
            <person name="Mondo S.J."/>
            <person name="Barry K."/>
            <person name="Sandor L."/>
            <person name="Lee J."/>
            <person name="Lipzen A."/>
            <person name="Pangilinan J."/>
            <person name="LaButti K."/>
            <person name="Hainaut M."/>
            <person name="Henrissat B."/>
            <person name="Grigoriev I.V."/>
            <person name="Spatafora J.W."/>
            <person name="Aime M.C."/>
        </authorList>
    </citation>
    <scope>NUCLEOTIDE SEQUENCE [LARGE SCALE GENOMIC DNA]</scope>
    <source>
        <strain evidence="1 2">SA 807</strain>
    </source>
</reference>
<name>A0ACD0NYG5_9BASI</name>
<proteinExistence type="predicted"/>
<keyword evidence="2" id="KW-1185">Reference proteome</keyword>
<dbReference type="Proteomes" id="UP000245626">
    <property type="component" value="Unassembled WGS sequence"/>
</dbReference>
<accession>A0ACD0NYG5</accession>
<dbReference type="EMBL" id="KZ819891">
    <property type="protein sequence ID" value="PWN50852.1"/>
    <property type="molecule type" value="Genomic_DNA"/>
</dbReference>
<organism evidence="1 2">
    <name type="scientific">Violaceomyces palustris</name>
    <dbReference type="NCBI Taxonomy" id="1673888"/>
    <lineage>
        <taxon>Eukaryota</taxon>
        <taxon>Fungi</taxon>
        <taxon>Dikarya</taxon>
        <taxon>Basidiomycota</taxon>
        <taxon>Ustilaginomycotina</taxon>
        <taxon>Ustilaginomycetes</taxon>
        <taxon>Violaceomycetales</taxon>
        <taxon>Violaceomycetaceae</taxon>
        <taxon>Violaceomyces</taxon>
    </lineage>
</organism>
<evidence type="ECO:0000313" key="2">
    <source>
        <dbReference type="Proteomes" id="UP000245626"/>
    </source>
</evidence>
<gene>
    <name evidence="1" type="ORF">IE53DRAFT_75830</name>
</gene>
<protein>
    <submittedName>
        <fullName evidence="1">Uncharacterized protein</fullName>
    </submittedName>
</protein>
<sequence length="1320" mass="141653">MTEKSSFASAFRNTFSKGSSSKLGPTAASIDQGSVSQRYDPWDTQHEAKAAARRRNDEILSTLVGLDFIDSRKSKPGVQGNPPRPKISEYDFGPSAAASSGSSLQTGKRSKLERMMGPEVPLPPAPPSSAGHRQVSSPTVSGSSSSRDLQRRGSIGAMSDASSSHSRGTRNLHSNRHDVGMVARPLASSNFSEIDEVDCPVCLEPLSYRLAGEKPHVVPNCGHALHNACFTAVYGPPEQVYAQQTGDLPGHARMKSSGSSRARQHVGPPGMCGVCRRPIALGGDDTGSKAQKVAGLMGPGSERRYADSNGRPSSSQGSIRSVHEDDAIDNLVVARLRSTSGSGHLTSPSGVVNPIVKARPEHNTIYRKGTNASGKQNVVCVLSIEVPSRRPSEFRDHRLSTIQDYDTSQGDLDELEEEEDDSLSHHTAEGSFNDERLDEKLNGWNGPSGVGQSPPPRGLEDADRGDGSVRSHSPALSAGFSYGATPAAGPEMDSNRAVIEDLRQRISDWKGHSIEHFGNLILHDNLSVRQDTVVRDFNVYLFEEALLCVTEEKKKGLSRFILPSAAGNSAIAEATNGINAGGGGSKPPLKLKGRIYLRHIRRVLDSSTAGEMSISIKMDDDSLDHFVLCFEDRSTLEMWKSKLTEEVSLRKPGGATPEKNGRLAVPAPKDSSPDPTSTKHSPSEDDNVHLTAAQVENGSRRKSGAESIMSGKSGSTHNGFSPTGSNVRSPARRLSSAASAPASKRLSTASKALGASIDPRLPPPPMLPHAPIDLVIMISVPAVLPDQVTGAINSSAALKLRLVRSTLEFIVSNLGTRDRVALVAYTIGVEGEVRRTALLNTGRDQSKRALDAFLEGVGKPSRNSGDPFVEDVHRLGGSSERIDTITAVNVGLDIVLQRKAKNPVTGMILVNDTADGPRRGQMDLVMARAEAANVPIHCFGYGKSHDPSSLWLISNHTKGSYTFVKEWYQLRECLSGCVGSLMSVALTDVKVHIGVPLDNRFRVRKVAGPTGAVVSSTGKDVDIEIGDLRFGDLREILIEMEVDLESTLTESRSSGSVSSRKMPGPPIEQGSATDDFMQRLGIQSLSLAESDGYETMIGSQQQPQQNVMESPIEEVAVFQVDVGFKDPAAGLTVTRMSNPSILTVEIDSYSADPMSQEGSPGKAAAMADPVVTRRRLEILVSDMITRSLLLVSRKNHAQALKILTETKRIIETVVSAILPSSSSSSSRLGGGGRRSRQRNLLNSQTIHSLNAILDDLEVLTEGLETSSSFERDGRNFGAQQAMVLRDQKAWTSRTDTEFLRFRDDNSAALAALGATFTPRS</sequence>
<evidence type="ECO:0000313" key="1">
    <source>
        <dbReference type="EMBL" id="PWN50852.1"/>
    </source>
</evidence>